<keyword evidence="3" id="KW-0687">Ribonucleoprotein</keyword>
<dbReference type="GO" id="GO:0003735">
    <property type="term" value="F:structural constituent of ribosome"/>
    <property type="evidence" value="ECO:0007669"/>
    <property type="project" value="InterPro"/>
</dbReference>
<reference evidence="5" key="1">
    <citation type="journal article" date="2020" name="Stud. Mycol.">
        <title>101 Dothideomycetes genomes: a test case for predicting lifestyles and emergence of pathogens.</title>
        <authorList>
            <person name="Haridas S."/>
            <person name="Albert R."/>
            <person name="Binder M."/>
            <person name="Bloem J."/>
            <person name="Labutti K."/>
            <person name="Salamov A."/>
            <person name="Andreopoulos B."/>
            <person name="Baker S."/>
            <person name="Barry K."/>
            <person name="Bills G."/>
            <person name="Bluhm B."/>
            <person name="Cannon C."/>
            <person name="Castanera R."/>
            <person name="Culley D."/>
            <person name="Daum C."/>
            <person name="Ezra D."/>
            <person name="Gonzalez J."/>
            <person name="Henrissat B."/>
            <person name="Kuo A."/>
            <person name="Liang C."/>
            <person name="Lipzen A."/>
            <person name="Lutzoni F."/>
            <person name="Magnuson J."/>
            <person name="Mondo S."/>
            <person name="Nolan M."/>
            <person name="Ohm R."/>
            <person name="Pangilinan J."/>
            <person name="Park H.-J."/>
            <person name="Ramirez L."/>
            <person name="Alfaro M."/>
            <person name="Sun H."/>
            <person name="Tritt A."/>
            <person name="Yoshinaga Y."/>
            <person name="Zwiers L.-H."/>
            <person name="Turgeon B."/>
            <person name="Goodwin S."/>
            <person name="Spatafora J."/>
            <person name="Crous P."/>
            <person name="Grigoriev I."/>
        </authorList>
    </citation>
    <scope>NUCLEOTIDE SEQUENCE</scope>
    <source>
        <strain evidence="5">CBS 627.86</strain>
    </source>
</reference>
<dbReference type="InterPro" id="IPR000244">
    <property type="entry name" value="Ribosomal_bL9"/>
</dbReference>
<dbReference type="Gene3D" id="3.40.5.10">
    <property type="entry name" value="Ribosomal protein L9, N-terminal domain"/>
    <property type="match status" value="1"/>
</dbReference>
<dbReference type="OrthoDB" id="5555409at2759"/>
<dbReference type="Pfam" id="PF01281">
    <property type="entry name" value="Ribosomal_L9_N"/>
    <property type="match status" value="1"/>
</dbReference>
<dbReference type="AlphaFoldDB" id="A0A6A5YXS6"/>
<evidence type="ECO:0000313" key="5">
    <source>
        <dbReference type="EMBL" id="KAF2111614.1"/>
    </source>
</evidence>
<evidence type="ECO:0000256" key="1">
    <source>
        <dbReference type="ARBA" id="ARBA00010605"/>
    </source>
</evidence>
<keyword evidence="6" id="KW-1185">Reference proteome</keyword>
<comment type="similarity">
    <text evidence="1">Belongs to the bacterial ribosomal protein bL9 family.</text>
</comment>
<keyword evidence="2" id="KW-0689">Ribosomal protein</keyword>
<dbReference type="InterPro" id="IPR036935">
    <property type="entry name" value="Ribosomal_bL9_N_sf"/>
</dbReference>
<dbReference type="InterPro" id="IPR020070">
    <property type="entry name" value="Ribosomal_bL9_N"/>
</dbReference>
<dbReference type="GO" id="GO:0005840">
    <property type="term" value="C:ribosome"/>
    <property type="evidence" value="ECO:0007669"/>
    <property type="project" value="UniProtKB-KW"/>
</dbReference>
<proteinExistence type="inferred from homology"/>
<evidence type="ECO:0000256" key="2">
    <source>
        <dbReference type="ARBA" id="ARBA00022980"/>
    </source>
</evidence>
<evidence type="ECO:0000313" key="6">
    <source>
        <dbReference type="Proteomes" id="UP000799770"/>
    </source>
</evidence>
<feature type="domain" description="Ribosomal protein L9" evidence="4">
    <location>
        <begin position="50"/>
        <end position="86"/>
    </location>
</feature>
<evidence type="ECO:0000259" key="4">
    <source>
        <dbReference type="Pfam" id="PF01281"/>
    </source>
</evidence>
<sequence>MASLGRSALLPQCSSCIRRVTRLAWNTGGPLQQLRMKTKAAKEAERNIVVKLIKDVPKYGRAGSYIPLNPATMRNQWFPRRFADYVPFLQLRQLKAQGVDMERDFEFGVVRPLEEVEEDEEEVIRRPKHYVRPVEIELLSPERSMELLSTFIPPTIDFARQPIGQDKAPAGQRYGASDAADVLTAAVMASKPKPEVNGIYGSVSTSDVVATVKSALAHNDEAARVLLSEADVRFIEGHAEGDPSRLKKLGTFRAEIRVPGAEEAIVRNIRVRAKE</sequence>
<dbReference type="GO" id="GO:1990904">
    <property type="term" value="C:ribonucleoprotein complex"/>
    <property type="evidence" value="ECO:0007669"/>
    <property type="project" value="UniProtKB-KW"/>
</dbReference>
<dbReference type="Proteomes" id="UP000799770">
    <property type="component" value="Unassembled WGS sequence"/>
</dbReference>
<evidence type="ECO:0000256" key="3">
    <source>
        <dbReference type="ARBA" id="ARBA00023274"/>
    </source>
</evidence>
<dbReference type="EMBL" id="ML977333">
    <property type="protein sequence ID" value="KAF2111614.1"/>
    <property type="molecule type" value="Genomic_DNA"/>
</dbReference>
<organism evidence="5 6">
    <name type="scientific">Lophiotrema nucula</name>
    <dbReference type="NCBI Taxonomy" id="690887"/>
    <lineage>
        <taxon>Eukaryota</taxon>
        <taxon>Fungi</taxon>
        <taxon>Dikarya</taxon>
        <taxon>Ascomycota</taxon>
        <taxon>Pezizomycotina</taxon>
        <taxon>Dothideomycetes</taxon>
        <taxon>Pleosporomycetidae</taxon>
        <taxon>Pleosporales</taxon>
        <taxon>Lophiotremataceae</taxon>
        <taxon>Lophiotrema</taxon>
    </lineage>
</organism>
<name>A0A6A5YXS6_9PLEO</name>
<accession>A0A6A5YXS6</accession>
<gene>
    <name evidence="5" type="ORF">BDV96DRAFT_173293</name>
</gene>
<protein>
    <recommendedName>
        <fullName evidence="4">Ribosomal protein L9 domain-containing protein</fullName>
    </recommendedName>
</protein>
<dbReference type="GO" id="GO:0006412">
    <property type="term" value="P:translation"/>
    <property type="evidence" value="ECO:0007669"/>
    <property type="project" value="InterPro"/>
</dbReference>
<dbReference type="PANTHER" id="PTHR21368">
    <property type="entry name" value="50S RIBOSOMAL PROTEIN L9"/>
    <property type="match status" value="1"/>
</dbReference>